<gene>
    <name evidence="1" type="ordered locus">Dfer_1868</name>
</gene>
<name>C6VUW7_DYAFD</name>
<keyword evidence="2" id="KW-1185">Reference proteome</keyword>
<dbReference type="AlphaFoldDB" id="C6VUW7"/>
<evidence type="ECO:0000313" key="1">
    <source>
        <dbReference type="EMBL" id="ACT93104.1"/>
    </source>
</evidence>
<dbReference type="EMBL" id="CP001619">
    <property type="protein sequence ID" value="ACT93104.1"/>
    <property type="molecule type" value="Genomic_DNA"/>
</dbReference>
<sequence length="375" mass="42422">MTVRIKMMEDLVILDGAMNEYNPAEMKLNFSKTGSLEFTVYNKNSKVYLGNFYLYVDPTIPLTAPSTGKDYEETLDGTETFIYIPVQNLGTAETITEKNEWLTDVDIFIKNKKTGIVTTSRGAYYLENPNNDLFAMIPAAMEAGEYELTVQKQNRKVIIPDALVLKYGKPVVQILPFTSVSMDTSSGISYLGYNLLPEHQYIMELRNDFTAPVRLELSPNSHLSLKHDIPASFPSGNYEAVLFIDGKEMPSYWNYNRNILEIKKDSRQPSLATLSNEKNAVLGEVTLYKAVTTFKKSEPIIADLRDGGYKSNIIMLLKNVATGETFELPFSGKTDSFIPFSLFNITKEVPTGKYEVFIKEVDKTSERYHKIITIE</sequence>
<dbReference type="Proteomes" id="UP000002011">
    <property type="component" value="Chromosome"/>
</dbReference>
<proteinExistence type="predicted"/>
<dbReference type="KEGG" id="dfe:Dfer_1868"/>
<dbReference type="HOGENOM" id="CLU_737192_0_0_10"/>
<reference evidence="1 2" key="1">
    <citation type="journal article" date="2009" name="Stand. Genomic Sci.">
        <title>Complete genome sequence of Dyadobacter fermentans type strain (NS114).</title>
        <authorList>
            <person name="Lang E."/>
            <person name="Lapidus A."/>
            <person name="Chertkov O."/>
            <person name="Brettin T."/>
            <person name="Detter J.C."/>
            <person name="Han C."/>
            <person name="Copeland A."/>
            <person name="Glavina Del Rio T."/>
            <person name="Nolan M."/>
            <person name="Chen F."/>
            <person name="Lucas S."/>
            <person name="Tice H."/>
            <person name="Cheng J.F."/>
            <person name="Land M."/>
            <person name="Hauser L."/>
            <person name="Chang Y.J."/>
            <person name="Jeffries C.D."/>
            <person name="Kopitz M."/>
            <person name="Bruce D."/>
            <person name="Goodwin L."/>
            <person name="Pitluck S."/>
            <person name="Ovchinnikova G."/>
            <person name="Pati A."/>
            <person name="Ivanova N."/>
            <person name="Mavrommatis K."/>
            <person name="Chen A."/>
            <person name="Palaniappan K."/>
            <person name="Chain P."/>
            <person name="Bristow J."/>
            <person name="Eisen J.A."/>
            <person name="Markowitz V."/>
            <person name="Hugenholtz P."/>
            <person name="Goker M."/>
            <person name="Rohde M."/>
            <person name="Kyrpides N.C."/>
            <person name="Klenk H.P."/>
        </authorList>
    </citation>
    <scope>NUCLEOTIDE SEQUENCE [LARGE SCALE GENOMIC DNA]</scope>
    <source>
        <strain evidence="2">ATCC 700827 / DSM 18053 / CIP 107007 / KCTC 52180 / NS114</strain>
    </source>
</reference>
<organism evidence="1 2">
    <name type="scientific">Dyadobacter fermentans (strain ATCC 700827 / DSM 18053 / CIP 107007 / KCTC 52180 / NS114)</name>
    <dbReference type="NCBI Taxonomy" id="471854"/>
    <lineage>
        <taxon>Bacteria</taxon>
        <taxon>Pseudomonadati</taxon>
        <taxon>Bacteroidota</taxon>
        <taxon>Cytophagia</taxon>
        <taxon>Cytophagales</taxon>
        <taxon>Spirosomataceae</taxon>
        <taxon>Dyadobacter</taxon>
    </lineage>
</organism>
<evidence type="ECO:0000313" key="2">
    <source>
        <dbReference type="Proteomes" id="UP000002011"/>
    </source>
</evidence>
<accession>C6VUW7</accession>
<protein>
    <submittedName>
        <fullName evidence="1">Uncharacterized protein</fullName>
    </submittedName>
</protein>